<dbReference type="RefSeq" id="WP_131186957.1">
    <property type="nucleotide sequence ID" value="NZ_QPGR01000024.1"/>
</dbReference>
<proteinExistence type="inferred from homology"/>
<reference evidence="3 4" key="1">
    <citation type="submission" date="2018-07" db="EMBL/GenBank/DDBJ databases">
        <title>Campylobacter zealandensis sp. nov., isolated from birds and water in New Zealand.</title>
        <authorList>
            <person name="Wilkinson D.A."/>
            <person name="Biggs P.J."/>
            <person name="French N.P."/>
            <person name="Midwinter A.C."/>
        </authorList>
    </citation>
    <scope>NUCLEOTIDE SEQUENCE [LARGE SCALE GENOMIC DNA]</scope>
    <source>
        <strain evidence="3 4">B423b</strain>
    </source>
</reference>
<accession>A0A4V2JQC5</accession>
<gene>
    <name evidence="3" type="primary">pseF</name>
    <name evidence="3" type="ORF">DU473_08035</name>
</gene>
<evidence type="ECO:0000256" key="2">
    <source>
        <dbReference type="NCBIfam" id="TIGR03584"/>
    </source>
</evidence>
<dbReference type="PANTHER" id="PTHR21485">
    <property type="entry name" value="HAD SUPERFAMILY MEMBERS CMAS AND KDSC"/>
    <property type="match status" value="1"/>
</dbReference>
<sequence length="231" mass="26505">MKNLCIIPARGGSKRIPRKNIVDFLGKPLIAYSIENALNSKLFDEVIVSSDDDEIIEIAMKYGAKAPFKRDKNLSDDFTSSTTVIQNAIKVLALKNQHYDNVCCLYATAPLVNEKILKDAYEVFIQNGSKFLFGATEFDYPIQRAFYLDDKKSVFMFDETFYEKRSQDLIKAYHDTGTFYFGKSKAWLETSFMFKSYSSVYVLPRTLVCDIDTPQDLEFAKLLFQRNKGCL</sequence>
<dbReference type="InterPro" id="IPR020039">
    <property type="entry name" value="PseF"/>
</dbReference>
<dbReference type="AlphaFoldDB" id="A0A4V2JQC5"/>
<dbReference type="Proteomes" id="UP000292583">
    <property type="component" value="Unassembled WGS sequence"/>
</dbReference>
<dbReference type="InterPro" id="IPR029044">
    <property type="entry name" value="Nucleotide-diphossugar_trans"/>
</dbReference>
<dbReference type="SUPFAM" id="SSF53448">
    <property type="entry name" value="Nucleotide-diphospho-sugar transferases"/>
    <property type="match status" value="1"/>
</dbReference>
<dbReference type="Pfam" id="PF02348">
    <property type="entry name" value="CTP_transf_3"/>
    <property type="match status" value="1"/>
</dbReference>
<keyword evidence="3" id="KW-0808">Transferase</keyword>
<dbReference type="NCBIfam" id="TIGR03584">
    <property type="entry name" value="PseF"/>
    <property type="match status" value="1"/>
</dbReference>
<comment type="similarity">
    <text evidence="1">Belongs to the CMP-NeuNAc synthase family.</text>
</comment>
<protein>
    <recommendedName>
        <fullName evidence="2">Pseudaminic acid cytidylyltransferase</fullName>
        <ecNumber evidence="2">2.7.7.81</ecNumber>
    </recommendedName>
</protein>
<dbReference type="CDD" id="cd02513">
    <property type="entry name" value="CMP-NeuAc_Synthase"/>
    <property type="match status" value="1"/>
</dbReference>
<organism evidence="3 4">
    <name type="scientific">Campylobacter novaezeelandiae</name>
    <dbReference type="NCBI Taxonomy" id="2267891"/>
    <lineage>
        <taxon>Bacteria</taxon>
        <taxon>Pseudomonadati</taxon>
        <taxon>Campylobacterota</taxon>
        <taxon>Epsilonproteobacteria</taxon>
        <taxon>Campylobacterales</taxon>
        <taxon>Campylobacteraceae</taxon>
        <taxon>Campylobacter</taxon>
    </lineage>
</organism>
<dbReference type="Gene3D" id="3.90.550.10">
    <property type="entry name" value="Spore Coat Polysaccharide Biosynthesis Protein SpsA, Chain A"/>
    <property type="match status" value="1"/>
</dbReference>
<evidence type="ECO:0000256" key="1">
    <source>
        <dbReference type="ARBA" id="ARBA00010726"/>
    </source>
</evidence>
<dbReference type="OrthoDB" id="9805604at2"/>
<dbReference type="EC" id="2.7.7.81" evidence="2"/>
<evidence type="ECO:0000313" key="3">
    <source>
        <dbReference type="EMBL" id="TBR78488.1"/>
    </source>
</evidence>
<dbReference type="InterPro" id="IPR003329">
    <property type="entry name" value="Cytidylyl_trans"/>
</dbReference>
<dbReference type="PANTHER" id="PTHR21485:SF6">
    <property type="entry name" value="N-ACYLNEURAMINATE CYTIDYLYLTRANSFERASE-RELATED"/>
    <property type="match status" value="1"/>
</dbReference>
<evidence type="ECO:0000313" key="4">
    <source>
        <dbReference type="Proteomes" id="UP000292583"/>
    </source>
</evidence>
<name>A0A4V2JQC5_9BACT</name>
<comment type="caution">
    <text evidence="3">The sequence shown here is derived from an EMBL/GenBank/DDBJ whole genome shotgun (WGS) entry which is preliminary data.</text>
</comment>
<dbReference type="EMBL" id="QPGR01000024">
    <property type="protein sequence ID" value="TBR78488.1"/>
    <property type="molecule type" value="Genomic_DNA"/>
</dbReference>
<keyword evidence="3" id="KW-0548">Nucleotidyltransferase</keyword>
<dbReference type="InterPro" id="IPR050793">
    <property type="entry name" value="CMP-NeuNAc_synthase"/>
</dbReference>
<dbReference type="GO" id="GO:0008781">
    <property type="term" value="F:N-acylneuraminate cytidylyltransferase activity"/>
    <property type="evidence" value="ECO:0007669"/>
    <property type="project" value="TreeGrafter"/>
</dbReference>
<keyword evidence="4" id="KW-1185">Reference proteome</keyword>